<dbReference type="PRINTS" id="PR01909">
    <property type="entry name" value="ADSPHPHTASEA"/>
</dbReference>
<dbReference type="Proteomes" id="UP000007241">
    <property type="component" value="Unassembled WGS sequence"/>
</dbReference>
<dbReference type="Gene3D" id="3.90.190.10">
    <property type="entry name" value="Protein tyrosine phosphatase superfamily"/>
    <property type="match status" value="1"/>
</dbReference>
<dbReference type="InterPro" id="IPR052449">
    <property type="entry name" value="STYX-Interacting_Phosphatase"/>
</dbReference>
<accession>F4NYD5</accession>
<dbReference type="InterPro" id="IPR029021">
    <property type="entry name" value="Prot-tyrosine_phosphatase-like"/>
</dbReference>
<feature type="domain" description="Tyrosine-protein phosphatase" evidence="9">
    <location>
        <begin position="14"/>
        <end position="152"/>
    </location>
</feature>
<sequence>MDMAVNWQYEMRRDMQEIIPGLWLGPYSCARDNSLLHLKGITHILCVRESNEEMMVRMRFPEEFHYLCIQASDSPLQNLIPLFPKATSFIHTAITNGGSVLVHCNGGISRSPAFVVAYMMDMHDMQFATAFQFVQSKRFCMNPIEVFKYQLR</sequence>
<keyword evidence="12" id="KW-1185">Reference proteome</keyword>
<dbReference type="PROSITE" id="PS50054">
    <property type="entry name" value="TYR_PHOSPHATASE_DUAL"/>
    <property type="match status" value="1"/>
</dbReference>
<gene>
    <name evidence="11" type="ORF">BATDEDRAFT_15965</name>
</gene>
<evidence type="ECO:0000256" key="4">
    <source>
        <dbReference type="ARBA" id="ARBA00022801"/>
    </source>
</evidence>
<comment type="similarity">
    <text evidence="2">Belongs to the protein-tyrosine phosphatase family. Non-receptor class subfamily.</text>
</comment>
<dbReference type="InterPro" id="IPR000340">
    <property type="entry name" value="Dual-sp_phosphatase_cat-dom"/>
</dbReference>
<dbReference type="InterPro" id="IPR020405">
    <property type="entry name" value="Atypical_DUSP_subfamA"/>
</dbReference>
<proteinExistence type="inferred from homology"/>
<dbReference type="STRING" id="684364.F4NYD5"/>
<dbReference type="PROSITE" id="PS50056">
    <property type="entry name" value="TYR_PHOSPHATASE_2"/>
    <property type="match status" value="1"/>
</dbReference>
<evidence type="ECO:0000256" key="1">
    <source>
        <dbReference type="ARBA" id="ARBA00008601"/>
    </source>
</evidence>
<comment type="catalytic activity">
    <reaction evidence="6">
        <text>O-phospho-L-seryl-[protein] + H2O = L-seryl-[protein] + phosphate</text>
        <dbReference type="Rhea" id="RHEA:20629"/>
        <dbReference type="Rhea" id="RHEA-COMP:9863"/>
        <dbReference type="Rhea" id="RHEA-COMP:11604"/>
        <dbReference type="ChEBI" id="CHEBI:15377"/>
        <dbReference type="ChEBI" id="CHEBI:29999"/>
        <dbReference type="ChEBI" id="CHEBI:43474"/>
        <dbReference type="ChEBI" id="CHEBI:83421"/>
        <dbReference type="EC" id="3.1.3.16"/>
    </reaction>
</comment>
<dbReference type="HOGENOM" id="CLU_027074_7_2_1"/>
<dbReference type="PANTHER" id="PTHR46588:SF1">
    <property type="entry name" value="SERINE_THREONINE_TYROSINE-INTERACTING PROTEIN"/>
    <property type="match status" value="1"/>
</dbReference>
<dbReference type="OrthoDB" id="2017893at2759"/>
<dbReference type="GO" id="GO:0062026">
    <property type="term" value="P:negative regulation of SCF-dependent proteasomal ubiquitin-dependent catabolic process"/>
    <property type="evidence" value="ECO:0000318"/>
    <property type="project" value="GO_Central"/>
</dbReference>
<dbReference type="GO" id="GO:0008138">
    <property type="term" value="F:protein tyrosine/serine/threonine phosphatase activity"/>
    <property type="evidence" value="ECO:0007669"/>
    <property type="project" value="InterPro"/>
</dbReference>
<dbReference type="EMBL" id="GL882881">
    <property type="protein sequence ID" value="EGF82003.1"/>
    <property type="molecule type" value="Genomic_DNA"/>
</dbReference>
<dbReference type="InterPro" id="IPR016130">
    <property type="entry name" value="Tyr_Pase_AS"/>
</dbReference>
<dbReference type="InterPro" id="IPR020422">
    <property type="entry name" value="TYR_PHOSPHATASE_DUAL_dom"/>
</dbReference>
<evidence type="ECO:0000256" key="8">
    <source>
        <dbReference type="PIRSR" id="PIRSR620405-1"/>
    </source>
</evidence>
<dbReference type="AlphaFoldDB" id="F4NYD5"/>
<dbReference type="GeneID" id="18237108"/>
<dbReference type="RefSeq" id="XP_006677173.1">
    <property type="nucleotide sequence ID" value="XM_006677110.1"/>
</dbReference>
<protein>
    <recommendedName>
        <fullName evidence="3">protein-serine/threonine phosphatase</fullName>
        <ecNumber evidence="3">3.1.3.16</ecNumber>
    </recommendedName>
</protein>
<reference evidence="11 12" key="1">
    <citation type="submission" date="2009-12" db="EMBL/GenBank/DDBJ databases">
        <title>The draft genome of Batrachochytrium dendrobatidis.</title>
        <authorList>
            <consortium name="US DOE Joint Genome Institute (JGI-PGF)"/>
            <person name="Kuo A."/>
            <person name="Salamov A."/>
            <person name="Schmutz J."/>
            <person name="Lucas S."/>
            <person name="Pitluck S."/>
            <person name="Rosenblum E."/>
            <person name="Stajich J."/>
            <person name="Eisen M."/>
            <person name="Grigoriev I.V."/>
        </authorList>
    </citation>
    <scope>NUCLEOTIDE SEQUENCE [LARGE SCALE GENOMIC DNA]</scope>
    <source>
        <strain evidence="12">JAM81 / FGSC 10211</strain>
    </source>
</reference>
<dbReference type="GO" id="GO:0004722">
    <property type="term" value="F:protein serine/threonine phosphatase activity"/>
    <property type="evidence" value="ECO:0007669"/>
    <property type="project" value="UniProtKB-EC"/>
</dbReference>
<evidence type="ECO:0000256" key="3">
    <source>
        <dbReference type="ARBA" id="ARBA00013081"/>
    </source>
</evidence>
<evidence type="ECO:0000259" key="10">
    <source>
        <dbReference type="PROSITE" id="PS50056"/>
    </source>
</evidence>
<dbReference type="FunFam" id="3.90.190.10:FF:000036">
    <property type="entry name" value="Serine/threonine/tyrosine-interacting protein a"/>
    <property type="match status" value="1"/>
</dbReference>
<dbReference type="PRINTS" id="PR01908">
    <property type="entry name" value="ADSPHPHTASE"/>
</dbReference>
<dbReference type="InterPro" id="IPR000387">
    <property type="entry name" value="Tyr_Pase_dom"/>
</dbReference>
<evidence type="ECO:0000256" key="7">
    <source>
        <dbReference type="ARBA" id="ARBA00048336"/>
    </source>
</evidence>
<evidence type="ECO:0000256" key="2">
    <source>
        <dbReference type="ARBA" id="ARBA00009649"/>
    </source>
</evidence>
<dbReference type="SUPFAM" id="SSF52799">
    <property type="entry name" value="(Phosphotyrosine protein) phosphatases II"/>
    <property type="match status" value="1"/>
</dbReference>
<dbReference type="GO" id="GO:0005737">
    <property type="term" value="C:cytoplasm"/>
    <property type="evidence" value="ECO:0000318"/>
    <property type="project" value="GO_Central"/>
</dbReference>
<dbReference type="OMA" id="DKKLHCQ"/>
<feature type="active site" description="Phosphocysteine intermediate" evidence="8">
    <location>
        <position position="104"/>
    </location>
</feature>
<feature type="domain" description="Tyrosine specific protein phosphatases" evidence="10">
    <location>
        <begin position="81"/>
        <end position="138"/>
    </location>
</feature>
<dbReference type="Pfam" id="PF00782">
    <property type="entry name" value="DSPc"/>
    <property type="match status" value="1"/>
</dbReference>
<dbReference type="EC" id="3.1.3.16" evidence="3"/>
<dbReference type="SMART" id="SM00195">
    <property type="entry name" value="DSPc"/>
    <property type="match status" value="1"/>
</dbReference>
<evidence type="ECO:0000313" key="11">
    <source>
        <dbReference type="EMBL" id="EGF82003.1"/>
    </source>
</evidence>
<keyword evidence="5" id="KW-0904">Protein phosphatase</keyword>
<name>F4NYD5_BATDJ</name>
<evidence type="ECO:0000313" key="12">
    <source>
        <dbReference type="Proteomes" id="UP000007241"/>
    </source>
</evidence>
<dbReference type="GO" id="GO:0005654">
    <property type="term" value="C:nucleoplasm"/>
    <property type="evidence" value="ECO:0000318"/>
    <property type="project" value="GO_Central"/>
</dbReference>
<comment type="similarity">
    <text evidence="1">Belongs to the protein-tyrosine phosphatase family. Non-receptor class dual specificity subfamily.</text>
</comment>
<dbReference type="InParanoid" id="F4NYD5"/>
<evidence type="ECO:0000259" key="9">
    <source>
        <dbReference type="PROSITE" id="PS50054"/>
    </source>
</evidence>
<feature type="non-terminal residue" evidence="11">
    <location>
        <position position="152"/>
    </location>
</feature>
<evidence type="ECO:0000256" key="6">
    <source>
        <dbReference type="ARBA" id="ARBA00047761"/>
    </source>
</evidence>
<dbReference type="GO" id="GO:0070372">
    <property type="term" value="P:regulation of ERK1 and ERK2 cascade"/>
    <property type="evidence" value="ECO:0000318"/>
    <property type="project" value="GO_Central"/>
</dbReference>
<dbReference type="PANTHER" id="PTHR46588">
    <property type="entry name" value="SERINE/THREONINE/TYROSINE-INTERACTING PROTEIN"/>
    <property type="match status" value="1"/>
</dbReference>
<organism evidence="11 12">
    <name type="scientific">Batrachochytrium dendrobatidis (strain JAM81 / FGSC 10211)</name>
    <name type="common">Frog chytrid fungus</name>
    <dbReference type="NCBI Taxonomy" id="684364"/>
    <lineage>
        <taxon>Eukaryota</taxon>
        <taxon>Fungi</taxon>
        <taxon>Fungi incertae sedis</taxon>
        <taxon>Chytridiomycota</taxon>
        <taxon>Chytridiomycota incertae sedis</taxon>
        <taxon>Chytridiomycetes</taxon>
        <taxon>Rhizophydiales</taxon>
        <taxon>Rhizophydiales incertae sedis</taxon>
        <taxon>Batrachochytrium</taxon>
    </lineage>
</organism>
<dbReference type="PROSITE" id="PS00383">
    <property type="entry name" value="TYR_PHOSPHATASE_1"/>
    <property type="match status" value="1"/>
</dbReference>
<keyword evidence="4" id="KW-0378">Hydrolase</keyword>
<evidence type="ECO:0000256" key="5">
    <source>
        <dbReference type="ARBA" id="ARBA00022912"/>
    </source>
</evidence>
<comment type="catalytic activity">
    <reaction evidence="7">
        <text>O-phospho-L-threonyl-[protein] + H2O = L-threonyl-[protein] + phosphate</text>
        <dbReference type="Rhea" id="RHEA:47004"/>
        <dbReference type="Rhea" id="RHEA-COMP:11060"/>
        <dbReference type="Rhea" id="RHEA-COMP:11605"/>
        <dbReference type="ChEBI" id="CHEBI:15377"/>
        <dbReference type="ChEBI" id="CHEBI:30013"/>
        <dbReference type="ChEBI" id="CHEBI:43474"/>
        <dbReference type="ChEBI" id="CHEBI:61977"/>
        <dbReference type="EC" id="3.1.3.16"/>
    </reaction>
</comment>